<evidence type="ECO:0000313" key="2">
    <source>
        <dbReference type="EMBL" id="GII56397.1"/>
    </source>
</evidence>
<dbReference type="RefSeq" id="WP_239119308.1">
    <property type="nucleotide sequence ID" value="NZ_BOOR01000036.1"/>
</dbReference>
<keyword evidence="3" id="KW-1185">Reference proteome</keyword>
<dbReference type="EMBL" id="BOOR01000036">
    <property type="protein sequence ID" value="GII56397.1"/>
    <property type="molecule type" value="Genomic_DNA"/>
</dbReference>
<keyword evidence="1" id="KW-1133">Transmembrane helix</keyword>
<feature type="transmembrane region" description="Helical" evidence="1">
    <location>
        <begin position="55"/>
        <end position="75"/>
    </location>
</feature>
<keyword evidence="1" id="KW-0812">Transmembrane</keyword>
<keyword evidence="1" id="KW-0472">Membrane</keyword>
<comment type="caution">
    <text evidence="2">The sequence shown here is derived from an EMBL/GenBank/DDBJ whole genome shotgun (WGS) entry which is preliminary data.</text>
</comment>
<dbReference type="Proteomes" id="UP000605992">
    <property type="component" value="Unassembled WGS sequence"/>
</dbReference>
<name>A0A8J3V6D0_9ACTN</name>
<gene>
    <name evidence="2" type="ORF">Pth03_47860</name>
</gene>
<accession>A0A8J3V6D0</accession>
<feature type="transmembrane region" description="Helical" evidence="1">
    <location>
        <begin position="24"/>
        <end position="49"/>
    </location>
</feature>
<sequence length="80" mass="8858">MAPAIVVRAMSEQERRPESDGRDFADAAWSVPSYLLSGILLWGGLGWLLDRWTGVYAFIPIGVIIGAVLAVYLVYLKYGR</sequence>
<dbReference type="AlphaFoldDB" id="A0A8J3V6D0"/>
<protein>
    <submittedName>
        <fullName evidence="2">Uncharacterized protein</fullName>
    </submittedName>
</protein>
<evidence type="ECO:0000313" key="3">
    <source>
        <dbReference type="Proteomes" id="UP000605992"/>
    </source>
</evidence>
<proteinExistence type="predicted"/>
<organism evidence="2 3">
    <name type="scientific">Planotetraspora thailandica</name>
    <dbReference type="NCBI Taxonomy" id="487172"/>
    <lineage>
        <taxon>Bacteria</taxon>
        <taxon>Bacillati</taxon>
        <taxon>Actinomycetota</taxon>
        <taxon>Actinomycetes</taxon>
        <taxon>Streptosporangiales</taxon>
        <taxon>Streptosporangiaceae</taxon>
        <taxon>Planotetraspora</taxon>
    </lineage>
</organism>
<evidence type="ECO:0000256" key="1">
    <source>
        <dbReference type="SAM" id="Phobius"/>
    </source>
</evidence>
<reference evidence="2" key="1">
    <citation type="submission" date="2021-01" db="EMBL/GenBank/DDBJ databases">
        <title>Whole genome shotgun sequence of Planotetraspora thailandica NBRC 104271.</title>
        <authorList>
            <person name="Komaki H."/>
            <person name="Tamura T."/>
        </authorList>
    </citation>
    <scope>NUCLEOTIDE SEQUENCE</scope>
    <source>
        <strain evidence="2">NBRC 104271</strain>
    </source>
</reference>